<dbReference type="GO" id="GO:0016830">
    <property type="term" value="F:carbon-carbon lyase activity"/>
    <property type="evidence" value="ECO:0007669"/>
    <property type="project" value="InterPro"/>
</dbReference>
<dbReference type="Gene3D" id="3.40.640.10">
    <property type="entry name" value="Type I PLP-dependent aspartate aminotransferase-like (Major domain)"/>
    <property type="match status" value="1"/>
</dbReference>
<evidence type="ECO:0000256" key="3">
    <source>
        <dbReference type="ARBA" id="ARBA00023239"/>
    </source>
</evidence>
<gene>
    <name evidence="6" type="ORF">DM02DRAFT_540059</name>
</gene>
<evidence type="ECO:0000256" key="1">
    <source>
        <dbReference type="ARBA" id="ARBA00001933"/>
    </source>
</evidence>
<comment type="cofactor">
    <cofactor evidence="1 4">
        <name>pyridoxal 5'-phosphate</name>
        <dbReference type="ChEBI" id="CHEBI:597326"/>
    </cofactor>
</comment>
<dbReference type="Proteomes" id="UP000244855">
    <property type="component" value="Unassembled WGS sequence"/>
</dbReference>
<reference evidence="6 7" key="1">
    <citation type="journal article" date="2018" name="Sci. Rep.">
        <title>Comparative genomics provides insights into the lifestyle and reveals functional heterogeneity of dark septate endophytic fungi.</title>
        <authorList>
            <person name="Knapp D.G."/>
            <person name="Nemeth J.B."/>
            <person name="Barry K."/>
            <person name="Hainaut M."/>
            <person name="Henrissat B."/>
            <person name="Johnson J."/>
            <person name="Kuo A."/>
            <person name="Lim J.H.P."/>
            <person name="Lipzen A."/>
            <person name="Nolan M."/>
            <person name="Ohm R.A."/>
            <person name="Tamas L."/>
            <person name="Grigoriev I.V."/>
            <person name="Spatafora J.W."/>
            <person name="Nagy L.G."/>
            <person name="Kovacs G.M."/>
        </authorList>
    </citation>
    <scope>NUCLEOTIDE SEQUENCE [LARGE SCALE GENOMIC DNA]</scope>
    <source>
        <strain evidence="6 7">DSE2036</strain>
    </source>
</reference>
<dbReference type="OrthoDB" id="2161780at2759"/>
<evidence type="ECO:0000256" key="4">
    <source>
        <dbReference type="PIRSR" id="PIRSR602129-50"/>
    </source>
</evidence>
<name>A0A2V1D7Q6_9PLEO</name>
<dbReference type="GO" id="GO:0030170">
    <property type="term" value="F:pyridoxal phosphate binding"/>
    <property type="evidence" value="ECO:0007669"/>
    <property type="project" value="InterPro"/>
</dbReference>
<dbReference type="Pfam" id="PF00282">
    <property type="entry name" value="Pyridoxal_deC"/>
    <property type="match status" value="1"/>
</dbReference>
<dbReference type="PANTHER" id="PTHR42735:SF4">
    <property type="entry name" value="PYRIDOXAL PHOSPHATE-DEPENDENT DECARBOXYLASE FAMILY PROTEIN"/>
    <property type="match status" value="1"/>
</dbReference>
<dbReference type="SUPFAM" id="SSF53383">
    <property type="entry name" value="PLP-dependent transferases"/>
    <property type="match status" value="1"/>
</dbReference>
<evidence type="ECO:0000256" key="2">
    <source>
        <dbReference type="ARBA" id="ARBA00022898"/>
    </source>
</evidence>
<feature type="region of interest" description="Disordered" evidence="5">
    <location>
        <begin position="1"/>
        <end position="44"/>
    </location>
</feature>
<sequence>MPGFESKHHAAHAVHGQDQSKHHAAHAFHGQDQSKHHAAHAVHGQDQITDQNVINNYFIGPRASNLPDFRANINTILDELLETRLDYFPEDNVFHPFISKDVRRSKEFQAVRDKFSDVVRTVARLLGEHSVPFWSPRYEGHMCTDLTMPSLLGYFMTMLYNPNNVALEASPLTTVAEMKVGEQLCELFGYKTRNTPFSEERQSEPLAWGHVTCDGTVANLESIWVARNLKFYPLALSQAIEKGKLGFLKDKFKVETCNDGEKLFAELNNWELLNLLPETVLDLPTRLYEEHNISEDYLKDALDKYNVQSTGLIPNETAELYKSLKPMKYLLAKTRHYSWPKGLAVAGLGSANLLEVDVDEDAHIDLDKLRSKLEDCLKEKTPVYAVVAIIGSTEEGAVDKLHKIVKLREEMQEKGLSFLVHADAAWGGYFATMLHRGEDGKPKSGHAEKGAVPALTLRKGTEKALLALQHADSITVDPHKAGYVPYPAGSLVYKDGRMRNLVTWSSPYLSQGSLENMGIYGVEGSKPGAAVMSIWLSNQTIGLDPDGYGKLLGQASFTSSRLSVRYAVLTDFRQENKKKFICVPFNRLPKEKPKGGNKGFAFDSPEVEENRDEIRNLILGQDNEALMENPKAMKLLRKLGSDTNINAFALNFYLDEENTRLNTDIEEANYFMKRVVDKLSVTSTQTDPTKIPVFLTSTKFEQKLYGECARNFMKRLGLTEVNEDLFVLRNVVMSPFPTKHYFIGKLAEAFEKVANDEVEHVRTRNDPTAHKIPFLLQGTDPNGKTYLVLQTSFHTATLRQQLIVSAHLEDEFKKKYLDLKQGSAKTSLLLVSKENLNLEEGVKNLPTAPLKFPAQIFKKREYYDKPKPKPKSLADGEVTISKDDIIKSRPLNSVSRDHEYPENDMPFYLYGTPGQMHISHVLLRSPNIALSAANVTLRASDENSPKLEDRIDKNDLPSGLILALTEVREAVMQPFQKRASAQKDDTRKAPFFFRSREEFKVSVWKDPKKNVDKGPGLLDSLGDPIWNGKLTLGSDLDYDSVWPNRDPLQSTPDTEVWEQKLSDIPNVLNAKWRPE</sequence>
<keyword evidence="6" id="KW-0808">Transferase</keyword>
<dbReference type="GO" id="GO:0016740">
    <property type="term" value="F:transferase activity"/>
    <property type="evidence" value="ECO:0007669"/>
    <property type="project" value="UniProtKB-KW"/>
</dbReference>
<proteinExistence type="predicted"/>
<dbReference type="EMBL" id="KZ805548">
    <property type="protein sequence ID" value="PVH94146.1"/>
    <property type="molecule type" value="Genomic_DNA"/>
</dbReference>
<dbReference type="AlphaFoldDB" id="A0A2V1D7Q6"/>
<dbReference type="InterPro" id="IPR002129">
    <property type="entry name" value="PyrdxlP-dep_de-COase"/>
</dbReference>
<protein>
    <submittedName>
        <fullName evidence="6">PLP-dependent transferase</fullName>
    </submittedName>
</protein>
<evidence type="ECO:0000313" key="6">
    <source>
        <dbReference type="EMBL" id="PVH94146.1"/>
    </source>
</evidence>
<dbReference type="GO" id="GO:0019752">
    <property type="term" value="P:carboxylic acid metabolic process"/>
    <property type="evidence" value="ECO:0007669"/>
    <property type="project" value="InterPro"/>
</dbReference>
<dbReference type="InterPro" id="IPR050477">
    <property type="entry name" value="GrpII_AminoAcid_Decarb"/>
</dbReference>
<keyword evidence="7" id="KW-1185">Reference proteome</keyword>
<dbReference type="PANTHER" id="PTHR42735">
    <property type="match status" value="1"/>
</dbReference>
<dbReference type="InterPro" id="IPR015424">
    <property type="entry name" value="PyrdxlP-dep_Trfase"/>
</dbReference>
<accession>A0A2V1D7Q6</accession>
<evidence type="ECO:0000313" key="7">
    <source>
        <dbReference type="Proteomes" id="UP000244855"/>
    </source>
</evidence>
<organism evidence="6 7">
    <name type="scientific">Periconia macrospinosa</name>
    <dbReference type="NCBI Taxonomy" id="97972"/>
    <lineage>
        <taxon>Eukaryota</taxon>
        <taxon>Fungi</taxon>
        <taxon>Dikarya</taxon>
        <taxon>Ascomycota</taxon>
        <taxon>Pezizomycotina</taxon>
        <taxon>Dothideomycetes</taxon>
        <taxon>Pleosporomycetidae</taxon>
        <taxon>Pleosporales</taxon>
        <taxon>Massarineae</taxon>
        <taxon>Periconiaceae</taxon>
        <taxon>Periconia</taxon>
    </lineage>
</organism>
<keyword evidence="2 4" id="KW-0663">Pyridoxal phosphate</keyword>
<dbReference type="InterPro" id="IPR015421">
    <property type="entry name" value="PyrdxlP-dep_Trfase_major"/>
</dbReference>
<keyword evidence="3" id="KW-0456">Lyase</keyword>
<evidence type="ECO:0000256" key="5">
    <source>
        <dbReference type="SAM" id="MobiDB-lite"/>
    </source>
</evidence>
<feature type="modified residue" description="N6-(pyridoxal phosphate)lysine" evidence="4">
    <location>
        <position position="480"/>
    </location>
</feature>
<dbReference type="STRING" id="97972.A0A2V1D7Q6"/>